<keyword evidence="1" id="KW-0808">Transferase</keyword>
<dbReference type="InterPro" id="IPR029044">
    <property type="entry name" value="Nucleotide-diphossugar_trans"/>
</dbReference>
<comment type="caution">
    <text evidence="1">The sequence shown here is derived from an EMBL/GenBank/DDBJ whole genome shotgun (WGS) entry which is preliminary data.</text>
</comment>
<dbReference type="OrthoDB" id="3010234at2"/>
<protein>
    <submittedName>
        <fullName evidence="1">Glycosyltransferase family 2 protein</fullName>
    </submittedName>
</protein>
<proteinExistence type="predicted"/>
<organism evidence="1 2">
    <name type="scientific">Paracoccus aestuarii</name>
    <dbReference type="NCBI Taxonomy" id="453842"/>
    <lineage>
        <taxon>Bacteria</taxon>
        <taxon>Pseudomonadati</taxon>
        <taxon>Pseudomonadota</taxon>
        <taxon>Alphaproteobacteria</taxon>
        <taxon>Rhodobacterales</taxon>
        <taxon>Paracoccaceae</taxon>
        <taxon>Paracoccus</taxon>
    </lineage>
</organism>
<gene>
    <name evidence="1" type="ORF">D3P06_08695</name>
</gene>
<reference evidence="1 2" key="1">
    <citation type="submission" date="2018-09" db="EMBL/GenBank/DDBJ databases">
        <title>Paracoccus onubensis nov. sp. a moderate halophilic bacterium isolated from Gruta de las Maravillas (Aracena, Spain).</title>
        <authorList>
            <person name="Jurado V."/>
            <person name="Gutierrez-Patricio S."/>
            <person name="Gonzalez-Pimentel J.L."/>
            <person name="Laiz L."/>
            <person name="Saiz-Jimenez C."/>
        </authorList>
    </citation>
    <scope>NUCLEOTIDE SEQUENCE [LARGE SCALE GENOMIC DNA]</scope>
    <source>
        <strain evidence="1 2">DSM 19484</strain>
    </source>
</reference>
<dbReference type="SUPFAM" id="SSF53448">
    <property type="entry name" value="Nucleotide-diphospho-sugar transferases"/>
    <property type="match status" value="1"/>
</dbReference>
<name>A0A418ZWR0_9RHOB</name>
<evidence type="ECO:0000313" key="1">
    <source>
        <dbReference type="EMBL" id="RJL04930.1"/>
    </source>
</evidence>
<dbReference type="EMBL" id="QZEV01000035">
    <property type="protein sequence ID" value="RJL04930.1"/>
    <property type="molecule type" value="Genomic_DNA"/>
</dbReference>
<dbReference type="Pfam" id="PF13704">
    <property type="entry name" value="Glyco_tranf_2_4"/>
    <property type="match status" value="1"/>
</dbReference>
<keyword evidence="2" id="KW-1185">Reference proteome</keyword>
<dbReference type="Proteomes" id="UP000285530">
    <property type="component" value="Unassembled WGS sequence"/>
</dbReference>
<dbReference type="AlphaFoldDB" id="A0A418ZWR0"/>
<sequence>MRWKRRELIWRAIRAGRRLTPVVDRTAVIRPGDVLAVTVLRNEIAHLPGFLDHYRALGVAHFLMVDNASDDGSDRFLADQPDVSLWRCADSYRAARFGLDWAGAILWRHGRGHWCLTVDADELLVYPDHDRLDLPGLCARLEADGRPGMGAVMLDLYPTGPLGTADAPEGAALTERLPWFDPGPWRSSRLEPRRNLWLQGGPRDRVFFADRPRRAPTMNKLPLMRWSRRQVYVNSTHSMLPPRLNLIYDGPGDPRLSGVLLHGKFLPQIVEKSTEELDRAQHFADPAAYRDYHRRVAEGPVLHHAGSLRYRGWRQLVDLGLMGPG</sequence>
<evidence type="ECO:0000313" key="2">
    <source>
        <dbReference type="Proteomes" id="UP000285530"/>
    </source>
</evidence>
<accession>A0A418ZWR0</accession>
<dbReference type="GO" id="GO:0016740">
    <property type="term" value="F:transferase activity"/>
    <property type="evidence" value="ECO:0007669"/>
    <property type="project" value="UniProtKB-KW"/>
</dbReference>